<reference evidence="10" key="2">
    <citation type="submission" date="2025-08" db="UniProtKB">
        <authorList>
            <consortium name="Ensembl"/>
        </authorList>
    </citation>
    <scope>IDENTIFICATION</scope>
</reference>
<feature type="compositionally biased region" description="Low complexity" evidence="8">
    <location>
        <begin position="110"/>
        <end position="124"/>
    </location>
</feature>
<accession>A0A672JQL5</accession>
<dbReference type="InterPro" id="IPR032108">
    <property type="entry name" value="CLIP1_ZNF"/>
</dbReference>
<evidence type="ECO:0000256" key="1">
    <source>
        <dbReference type="ARBA" id="ARBA00004245"/>
    </source>
</evidence>
<evidence type="ECO:0000256" key="8">
    <source>
        <dbReference type="SAM" id="MobiDB-lite"/>
    </source>
</evidence>
<feature type="coiled-coil region" evidence="7">
    <location>
        <begin position="904"/>
        <end position="931"/>
    </location>
</feature>
<evidence type="ECO:0000313" key="11">
    <source>
        <dbReference type="Proteomes" id="UP000472267"/>
    </source>
</evidence>
<feature type="compositionally biased region" description="Low complexity" evidence="8">
    <location>
        <begin position="274"/>
        <end position="302"/>
    </location>
</feature>
<keyword evidence="5 7" id="KW-0175">Coiled coil</keyword>
<dbReference type="Proteomes" id="UP000472267">
    <property type="component" value="Chromosome 12"/>
</dbReference>
<feature type="domain" description="CAP-Gly" evidence="9">
    <location>
        <begin position="205"/>
        <end position="247"/>
    </location>
</feature>
<dbReference type="GO" id="GO:0031116">
    <property type="term" value="P:positive regulation of microtubule polymerization"/>
    <property type="evidence" value="ECO:0007669"/>
    <property type="project" value="TreeGrafter"/>
</dbReference>
<sequence>MSSLFPPKAKSAVGEKSAAGAGGGAAKSSEEESFQIGERVWVNGNKPGYIQFLGETQFAPGQWAGIVLDEPIGKNDGSVAGVRYFECDALRGIFTRPSKLSRTEEEANGTQTAPASRAASPTPSVGSVVSQTPASKSAVPSSNSAAKKPSSAIPAATTSNLTRTNSESVSNLSDTGSVKKGERELKMGDRVLVGGTKAGVVRFLGETDFAKGEWCGVELDEPLGKNDGAVAGTRYFQCQPKYGLFAPVHKVTRIGFPSTTPAKAKTTVRKVVTTPSGLKRSPSSSSISTMSSVASSVSAKPSRTGLLTETSSRYNRKISGTTALQEALKEKQQHIEQLMAERDMERAEVAKATSHAGEMEQEITLLRDDQEQMETKMDQLRSLVEAADKEKVELLNQLEEERRKVEDLQFRVEEACITKGDLETQTRLEHAHIKELEQSLLFEKTKAEKLQRELEDTRVATVSERSRIMDLERDLSLRTREVADLQLRLDMQDGSKDSDSAVSPLLDEIKSLRDQLTSLEAKRQEELDNYKEKVEAQEKTHSEAVAQLQATSVRLSGDKEQLQMRLSQAEKENADAVELWRSKLESALTSHQQAMEELKASFSKGADSQTQELIETKSALETLKVEHKLALEESGAKHEADVSAWTLEKEKLKTQVLTLTEEKERLEESVRSGVEKAEEQHLVEMEDVLGKLHAAELRVKELEEKEAAQAKQAQEKDEKTKEQMAEMAALRSQVAQSNQELSTLRSRLQDAQSQGDNQGAKVSDLNSQLEEQQKEVRSLQQSLSTAEQEKDSLDKELRDLVSHVCLRLFFTFCSLQCVGKCFTKHKMLFEFKLRLERKLKAADEKLEQLSKDKAKLENDISEMMKASGDSSVQLTKMNEDLTQKERYARPCHCDATVTSLLFQIEFLNSVIVDLQRKNKDLQDKLEKMAAAALNGNNPSDVDNYEGDQRSAKKKPPPRLFCDICDCFDLHDTEDCPTQTQEPESPPHTTYHGNKGEQRPYCDICEMFGHWTDSCNDDQTF</sequence>
<name>A0A672JQL5_SALFA</name>
<dbReference type="Ensembl" id="ENSSFAT00005058367.1">
    <property type="protein sequence ID" value="ENSSFAP00005056648.1"/>
    <property type="gene ID" value="ENSSFAG00005026767.1"/>
</dbReference>
<evidence type="ECO:0000259" key="9">
    <source>
        <dbReference type="PROSITE" id="PS50245"/>
    </source>
</evidence>
<evidence type="ECO:0000256" key="2">
    <source>
        <dbReference type="ARBA" id="ARBA00022490"/>
    </source>
</evidence>
<dbReference type="Pfam" id="PF01302">
    <property type="entry name" value="CAP_GLY"/>
    <property type="match status" value="2"/>
</dbReference>
<keyword evidence="2" id="KW-0963">Cytoplasm</keyword>
<feature type="compositionally biased region" description="Polar residues" evidence="8">
    <location>
        <begin position="157"/>
        <end position="176"/>
    </location>
</feature>
<dbReference type="Pfam" id="PF16641">
    <property type="entry name" value="CLIP1_ZNF"/>
    <property type="match status" value="2"/>
</dbReference>
<dbReference type="GO" id="GO:0031122">
    <property type="term" value="P:cytoplasmic microtubule organization"/>
    <property type="evidence" value="ECO:0007669"/>
    <property type="project" value="TreeGrafter"/>
</dbReference>
<feature type="region of interest" description="Disordered" evidence="8">
    <location>
        <begin position="100"/>
        <end position="181"/>
    </location>
</feature>
<keyword evidence="6" id="KW-0206">Cytoskeleton</keyword>
<reference evidence="10" key="3">
    <citation type="submission" date="2025-09" db="UniProtKB">
        <authorList>
            <consortium name="Ensembl"/>
        </authorList>
    </citation>
    <scope>IDENTIFICATION</scope>
</reference>
<evidence type="ECO:0000256" key="7">
    <source>
        <dbReference type="SAM" id="Coils"/>
    </source>
</evidence>
<feature type="region of interest" description="Disordered" evidence="8">
    <location>
        <begin position="932"/>
        <end position="955"/>
    </location>
</feature>
<evidence type="ECO:0000256" key="4">
    <source>
        <dbReference type="ARBA" id="ARBA00022737"/>
    </source>
</evidence>
<evidence type="ECO:0000256" key="3">
    <source>
        <dbReference type="ARBA" id="ARBA00022701"/>
    </source>
</evidence>
<organism evidence="10 11">
    <name type="scientific">Salarias fasciatus</name>
    <name type="common">Jewelled blenny</name>
    <name type="synonym">Blennius fasciatus</name>
    <dbReference type="NCBI Taxonomy" id="181472"/>
    <lineage>
        <taxon>Eukaryota</taxon>
        <taxon>Metazoa</taxon>
        <taxon>Chordata</taxon>
        <taxon>Craniata</taxon>
        <taxon>Vertebrata</taxon>
        <taxon>Euteleostomi</taxon>
        <taxon>Actinopterygii</taxon>
        <taxon>Neopterygii</taxon>
        <taxon>Teleostei</taxon>
        <taxon>Neoteleostei</taxon>
        <taxon>Acanthomorphata</taxon>
        <taxon>Ovalentaria</taxon>
        <taxon>Blenniimorphae</taxon>
        <taxon>Blenniiformes</taxon>
        <taxon>Blennioidei</taxon>
        <taxon>Blenniidae</taxon>
        <taxon>Salariinae</taxon>
        <taxon>Salarias</taxon>
    </lineage>
</organism>
<feature type="region of interest" description="Disordered" evidence="8">
    <location>
        <begin position="1"/>
        <end position="30"/>
    </location>
</feature>
<keyword evidence="11" id="KW-1185">Reference proteome</keyword>
<proteinExistence type="predicted"/>
<dbReference type="InterPro" id="IPR000938">
    <property type="entry name" value="CAP-Gly_domain"/>
</dbReference>
<feature type="coiled-coil region" evidence="7">
    <location>
        <begin position="832"/>
        <end position="866"/>
    </location>
</feature>
<evidence type="ECO:0000256" key="6">
    <source>
        <dbReference type="ARBA" id="ARBA00023212"/>
    </source>
</evidence>
<dbReference type="PROSITE" id="PS50245">
    <property type="entry name" value="CAP_GLY_2"/>
    <property type="match status" value="2"/>
</dbReference>
<feature type="region of interest" description="Disordered" evidence="8">
    <location>
        <begin position="274"/>
        <end position="308"/>
    </location>
</feature>
<feature type="coiled-coil region" evidence="7">
    <location>
        <begin position="509"/>
        <end position="601"/>
    </location>
</feature>
<reference evidence="10" key="1">
    <citation type="submission" date="2019-06" db="EMBL/GenBank/DDBJ databases">
        <authorList>
            <consortium name="Wellcome Sanger Institute Data Sharing"/>
        </authorList>
    </citation>
    <scope>NUCLEOTIDE SEQUENCE [LARGE SCALE GENOMIC DNA]</scope>
</reference>
<dbReference type="GO" id="GO:0005634">
    <property type="term" value="C:nucleus"/>
    <property type="evidence" value="ECO:0007669"/>
    <property type="project" value="TreeGrafter"/>
</dbReference>
<dbReference type="PANTHER" id="PTHR18916:SF44">
    <property type="entry name" value="CAP-GLY DOMAIN-CONTAINING LINKER PROTEIN 1"/>
    <property type="match status" value="1"/>
</dbReference>
<feature type="domain" description="CAP-Gly" evidence="9">
    <location>
        <begin position="54"/>
        <end position="96"/>
    </location>
</feature>
<dbReference type="PANTHER" id="PTHR18916">
    <property type="entry name" value="DYNACTIN 1-RELATED MICROTUBULE-BINDING"/>
    <property type="match status" value="1"/>
</dbReference>
<keyword evidence="3" id="KW-0493">Microtubule</keyword>
<keyword evidence="4" id="KW-0677">Repeat</keyword>
<feature type="coiled-coil region" evidence="7">
    <location>
        <begin position="321"/>
        <end position="453"/>
    </location>
</feature>
<gene>
    <name evidence="10" type="primary">clip1a</name>
</gene>
<feature type="compositionally biased region" description="Polar residues" evidence="8">
    <location>
        <begin position="733"/>
        <end position="757"/>
    </location>
</feature>
<dbReference type="SUPFAM" id="SSF74924">
    <property type="entry name" value="Cap-Gly domain"/>
    <property type="match status" value="2"/>
</dbReference>
<dbReference type="SMART" id="SM01052">
    <property type="entry name" value="CAP_GLY"/>
    <property type="match status" value="2"/>
</dbReference>
<comment type="subcellular location">
    <subcellularLocation>
        <location evidence="1">Cytoplasm</location>
        <location evidence="1">Cytoskeleton</location>
    </subcellularLocation>
</comment>
<dbReference type="PROSITE" id="PS00845">
    <property type="entry name" value="CAP_GLY_1"/>
    <property type="match status" value="2"/>
</dbReference>
<feature type="compositionally biased region" description="Low complexity" evidence="8">
    <location>
        <begin position="8"/>
        <end position="19"/>
    </location>
</feature>
<dbReference type="GO" id="GO:0035371">
    <property type="term" value="C:microtubule plus-end"/>
    <property type="evidence" value="ECO:0007669"/>
    <property type="project" value="TreeGrafter"/>
</dbReference>
<evidence type="ECO:0000256" key="5">
    <source>
        <dbReference type="ARBA" id="ARBA00023054"/>
    </source>
</evidence>
<dbReference type="Gene3D" id="2.30.30.190">
    <property type="entry name" value="CAP Gly-rich-like domain"/>
    <property type="match status" value="2"/>
</dbReference>
<dbReference type="GO" id="GO:0051010">
    <property type="term" value="F:microtubule plus-end binding"/>
    <property type="evidence" value="ECO:0007669"/>
    <property type="project" value="TreeGrafter"/>
</dbReference>
<feature type="compositionally biased region" description="Low complexity" evidence="8">
    <location>
        <begin position="133"/>
        <end position="156"/>
    </location>
</feature>
<evidence type="ECO:0000313" key="10">
    <source>
        <dbReference type="Ensembl" id="ENSSFAP00005056648.1"/>
    </source>
</evidence>
<dbReference type="GO" id="GO:0005938">
    <property type="term" value="C:cell cortex"/>
    <property type="evidence" value="ECO:0007669"/>
    <property type="project" value="TreeGrafter"/>
</dbReference>
<feature type="compositionally biased region" description="Basic and acidic residues" evidence="8">
    <location>
        <begin position="706"/>
        <end position="724"/>
    </location>
</feature>
<dbReference type="InterPro" id="IPR036859">
    <property type="entry name" value="CAP-Gly_dom_sf"/>
</dbReference>
<feature type="region of interest" description="Disordered" evidence="8">
    <location>
        <begin position="706"/>
        <end position="787"/>
    </location>
</feature>
<dbReference type="AlphaFoldDB" id="A0A672JQL5"/>
<protein>
    <submittedName>
        <fullName evidence="10">CAP-GLY domain containing linker protein 1a</fullName>
    </submittedName>
</protein>